<dbReference type="AlphaFoldDB" id="A0AAV6V5R0"/>
<evidence type="ECO:0000313" key="2">
    <source>
        <dbReference type="EMBL" id="KAG8192085.1"/>
    </source>
</evidence>
<proteinExistence type="predicted"/>
<feature type="compositionally biased region" description="Basic and acidic residues" evidence="1">
    <location>
        <begin position="54"/>
        <end position="63"/>
    </location>
</feature>
<feature type="region of interest" description="Disordered" evidence="1">
    <location>
        <begin position="1"/>
        <end position="63"/>
    </location>
</feature>
<keyword evidence="3" id="KW-1185">Reference proteome</keyword>
<accession>A0AAV6V5R0</accession>
<name>A0AAV6V5R0_9ARAC</name>
<gene>
    <name evidence="2" type="ORF">JTE90_005383</name>
</gene>
<reference evidence="2 3" key="1">
    <citation type="journal article" date="2022" name="Nat. Ecol. Evol.">
        <title>A masculinizing supergene underlies an exaggerated male reproductive morph in a spider.</title>
        <authorList>
            <person name="Hendrickx F."/>
            <person name="De Corte Z."/>
            <person name="Sonet G."/>
            <person name="Van Belleghem S.M."/>
            <person name="Kostlbacher S."/>
            <person name="Vangestel C."/>
        </authorList>
    </citation>
    <scope>NUCLEOTIDE SEQUENCE [LARGE SCALE GENOMIC DNA]</scope>
    <source>
        <strain evidence="2">W744_W776</strain>
    </source>
</reference>
<feature type="region of interest" description="Disordered" evidence="1">
    <location>
        <begin position="96"/>
        <end position="125"/>
    </location>
</feature>
<comment type="caution">
    <text evidence="2">The sequence shown here is derived from an EMBL/GenBank/DDBJ whole genome shotgun (WGS) entry which is preliminary data.</text>
</comment>
<evidence type="ECO:0000313" key="3">
    <source>
        <dbReference type="Proteomes" id="UP000827092"/>
    </source>
</evidence>
<dbReference type="Proteomes" id="UP000827092">
    <property type="component" value="Unassembled WGS sequence"/>
</dbReference>
<feature type="compositionally biased region" description="Polar residues" evidence="1">
    <location>
        <begin position="1"/>
        <end position="16"/>
    </location>
</feature>
<evidence type="ECO:0000256" key="1">
    <source>
        <dbReference type="SAM" id="MobiDB-lite"/>
    </source>
</evidence>
<protein>
    <submittedName>
        <fullName evidence="2">Uncharacterized protein</fullName>
    </submittedName>
</protein>
<dbReference type="EMBL" id="JAFNEN010000145">
    <property type="protein sequence ID" value="KAG8192085.1"/>
    <property type="molecule type" value="Genomic_DNA"/>
</dbReference>
<organism evidence="2 3">
    <name type="scientific">Oedothorax gibbosus</name>
    <dbReference type="NCBI Taxonomy" id="931172"/>
    <lineage>
        <taxon>Eukaryota</taxon>
        <taxon>Metazoa</taxon>
        <taxon>Ecdysozoa</taxon>
        <taxon>Arthropoda</taxon>
        <taxon>Chelicerata</taxon>
        <taxon>Arachnida</taxon>
        <taxon>Araneae</taxon>
        <taxon>Araneomorphae</taxon>
        <taxon>Entelegynae</taxon>
        <taxon>Araneoidea</taxon>
        <taxon>Linyphiidae</taxon>
        <taxon>Erigoninae</taxon>
        <taxon>Oedothorax</taxon>
    </lineage>
</organism>
<sequence>MEFRPNTQLKDNNHVTFQRKRQPRKIVCLQTSKEQKQLHRPHSTETPSGEEPLLEEKKKKEGSINHATLTLTTTQRRRLTCRRNNDDRLVVFPLATAGVPPPPPIRCLVTGEKTESLSDKATGYR</sequence>